<protein>
    <submittedName>
        <fullName evidence="1">Uncharacterized protein</fullName>
    </submittedName>
</protein>
<dbReference type="Proteomes" id="UP000050317">
    <property type="component" value="Unassembled WGS sequence"/>
</dbReference>
<evidence type="ECO:0000313" key="1">
    <source>
        <dbReference type="EMBL" id="KPZ20916.1"/>
    </source>
</evidence>
<dbReference type="EMBL" id="LJRR01000100">
    <property type="protein sequence ID" value="KPZ20916.1"/>
    <property type="molecule type" value="Genomic_DNA"/>
</dbReference>
<name>A0A0Q0FC32_9PSED</name>
<dbReference type="AlphaFoldDB" id="A0A0Q0FC32"/>
<organism evidence="1 2">
    <name type="scientific">Pseudomonas syringae pv. viburni</name>
    <dbReference type="NCBI Taxonomy" id="251703"/>
    <lineage>
        <taxon>Bacteria</taxon>
        <taxon>Pseudomonadati</taxon>
        <taxon>Pseudomonadota</taxon>
        <taxon>Gammaproteobacteria</taxon>
        <taxon>Pseudomonadales</taxon>
        <taxon>Pseudomonadaceae</taxon>
        <taxon>Pseudomonas</taxon>
    </lineage>
</organism>
<proteinExistence type="predicted"/>
<reference evidence="1 2" key="1">
    <citation type="submission" date="2015-09" db="EMBL/GenBank/DDBJ databases">
        <title>Genome announcement of multiple Pseudomonas syringae strains.</title>
        <authorList>
            <person name="Thakur S."/>
            <person name="Wang P.W."/>
            <person name="Gong Y."/>
            <person name="Weir B.S."/>
            <person name="Guttman D.S."/>
        </authorList>
    </citation>
    <scope>NUCLEOTIDE SEQUENCE [LARGE SCALE GENOMIC DNA]</scope>
    <source>
        <strain evidence="1 2">ICMP3963</strain>
    </source>
</reference>
<evidence type="ECO:0000313" key="2">
    <source>
        <dbReference type="Proteomes" id="UP000050317"/>
    </source>
</evidence>
<dbReference type="PATRIC" id="fig|251703.9.peg.1925"/>
<comment type="caution">
    <text evidence="1">The sequence shown here is derived from an EMBL/GenBank/DDBJ whole genome shotgun (WGS) entry which is preliminary data.</text>
</comment>
<sequence>MTGVKNRAFCVRLLVEMKLLSVVLHQQAALSALFIRQSTKNALYVDQLVKEICTSANPRHDESLTGRISWVSETL</sequence>
<gene>
    <name evidence="1" type="ORF">ALO40_01398</name>
</gene>
<accession>A0A0Q0FC32</accession>